<dbReference type="Pfam" id="PF02585">
    <property type="entry name" value="PIG-L"/>
    <property type="match status" value="1"/>
</dbReference>
<keyword evidence="3" id="KW-1185">Reference proteome</keyword>
<protein>
    <submittedName>
        <fullName evidence="2">GlcNAc-PI de-N-acetylase</fullName>
    </submittedName>
</protein>
<dbReference type="InterPro" id="IPR024078">
    <property type="entry name" value="LmbE-like_dom_sf"/>
</dbReference>
<dbReference type="PANTHER" id="PTHR12993">
    <property type="entry name" value="N-ACETYLGLUCOSAMINYL-PHOSPHATIDYLINOSITOL DE-N-ACETYLASE-RELATED"/>
    <property type="match status" value="1"/>
</dbReference>
<evidence type="ECO:0000256" key="1">
    <source>
        <dbReference type="ARBA" id="ARBA00022833"/>
    </source>
</evidence>
<name>A0A329QBE5_9ACTN</name>
<accession>A0A329QBE5</accession>
<organism evidence="2 3">
    <name type="scientific">Phytoactinopolyspora halophila</name>
    <dbReference type="NCBI Taxonomy" id="1981511"/>
    <lineage>
        <taxon>Bacteria</taxon>
        <taxon>Bacillati</taxon>
        <taxon>Actinomycetota</taxon>
        <taxon>Actinomycetes</taxon>
        <taxon>Jiangellales</taxon>
        <taxon>Jiangellaceae</taxon>
        <taxon>Phytoactinopolyspora</taxon>
    </lineage>
</organism>
<dbReference type="PANTHER" id="PTHR12993:SF26">
    <property type="entry name" value="1D-MYO-INOSITOL 2-ACETAMIDO-2-DEOXY-ALPHA-D-GLUCOPYRANOSIDE DEACETYLASE"/>
    <property type="match status" value="1"/>
</dbReference>
<dbReference type="GO" id="GO:0016811">
    <property type="term" value="F:hydrolase activity, acting on carbon-nitrogen (but not peptide) bonds, in linear amides"/>
    <property type="evidence" value="ECO:0007669"/>
    <property type="project" value="TreeGrafter"/>
</dbReference>
<sequence length="262" mass="27914">MMITLHGRTILVLHAHPDDEAIFTGVTLRRLADRGARVVLVTATLGDLGEVRVPLDVDETLTGRRIAEVERAAELLGVSRLVLLGRRDSGLPGAADNLHPDALVTADVQLMARRLAAIVEEENAEAIVHDDASGIYGHPDHVAAHRIGTMTAELTGVTAYQATVDRDHLHDARPHLVHAAARATALPYGVPSSEVELMLAATPSELRSKRAAIAAHASQIEADEVSHEAFDVAYGYEWYVRSGAPGILDIVGDRQAAAAVPG</sequence>
<dbReference type="SUPFAM" id="SSF102588">
    <property type="entry name" value="LmbE-like"/>
    <property type="match status" value="1"/>
</dbReference>
<dbReference type="InterPro" id="IPR003737">
    <property type="entry name" value="GlcNAc_PI_deacetylase-related"/>
</dbReference>
<evidence type="ECO:0000313" key="3">
    <source>
        <dbReference type="Proteomes" id="UP000250462"/>
    </source>
</evidence>
<dbReference type="EMBL" id="QMIG01000037">
    <property type="protein sequence ID" value="RAW09673.1"/>
    <property type="molecule type" value="Genomic_DNA"/>
</dbReference>
<dbReference type="GO" id="GO:0016137">
    <property type="term" value="P:glycoside metabolic process"/>
    <property type="evidence" value="ECO:0007669"/>
    <property type="project" value="UniProtKB-ARBA"/>
</dbReference>
<reference evidence="2 3" key="1">
    <citation type="submission" date="2018-06" db="EMBL/GenBank/DDBJ databases">
        <title>Phytoactinopolyspora halophila sp. nov., a novel halophilic actinomycete isolated from a saline soil in China.</title>
        <authorList>
            <person name="Tang S.-K."/>
        </authorList>
    </citation>
    <scope>NUCLEOTIDE SEQUENCE [LARGE SCALE GENOMIC DNA]</scope>
    <source>
        <strain evidence="2 3">YIM 96934</strain>
    </source>
</reference>
<dbReference type="Gene3D" id="3.40.50.10320">
    <property type="entry name" value="LmbE-like"/>
    <property type="match status" value="1"/>
</dbReference>
<dbReference type="Proteomes" id="UP000250462">
    <property type="component" value="Unassembled WGS sequence"/>
</dbReference>
<evidence type="ECO:0000313" key="2">
    <source>
        <dbReference type="EMBL" id="RAW09673.1"/>
    </source>
</evidence>
<keyword evidence="1" id="KW-0862">Zinc</keyword>
<proteinExistence type="predicted"/>
<gene>
    <name evidence="2" type="ORF">DPM12_20605</name>
</gene>
<comment type="caution">
    <text evidence="2">The sequence shown here is derived from an EMBL/GenBank/DDBJ whole genome shotgun (WGS) entry which is preliminary data.</text>
</comment>
<dbReference type="AlphaFoldDB" id="A0A329QBE5"/>